<evidence type="ECO:0000256" key="12">
    <source>
        <dbReference type="ARBA" id="ARBA00037847"/>
    </source>
</evidence>
<protein>
    <recommendedName>
        <fullName evidence="6">heparosan-N-sulfate-glucuronate 5-epimerase</fullName>
        <ecNumber evidence="6">5.1.3.17</ecNumber>
    </recommendedName>
</protein>
<comment type="subcellular location">
    <subcellularLocation>
        <location evidence="12">Endomembrane system</location>
        <topology evidence="12">Single-pass membrane protein</topology>
    </subcellularLocation>
    <subcellularLocation>
        <location evidence="2">Membrane</location>
        <topology evidence="2">Single-pass type II membrane protein</topology>
    </subcellularLocation>
</comment>
<keyword evidence="8" id="KW-0735">Signal-anchor</keyword>
<evidence type="ECO:0000256" key="5">
    <source>
        <dbReference type="ARBA" id="ARBA00005584"/>
    </source>
</evidence>
<gene>
    <name evidence="16" type="ORF">GSLYS_00014696001</name>
</gene>
<dbReference type="GO" id="GO:0015012">
    <property type="term" value="P:heparan sulfate proteoglycan biosynthetic process"/>
    <property type="evidence" value="ECO:0007669"/>
    <property type="project" value="InterPro"/>
</dbReference>
<dbReference type="EMBL" id="CAXITT010000412">
    <property type="protein sequence ID" value="CAL1541054.1"/>
    <property type="molecule type" value="Genomic_DNA"/>
</dbReference>
<keyword evidence="17" id="KW-1185">Reference proteome</keyword>
<reference evidence="16 17" key="1">
    <citation type="submission" date="2024-04" db="EMBL/GenBank/DDBJ databases">
        <authorList>
            <consortium name="Genoscope - CEA"/>
            <person name="William W."/>
        </authorList>
    </citation>
    <scope>NUCLEOTIDE SEQUENCE [LARGE SCALE GENOMIC DNA]</scope>
</reference>
<dbReference type="PANTHER" id="PTHR13174:SF3">
    <property type="entry name" value="D-GLUCURONYL C5-EPIMERASE"/>
    <property type="match status" value="1"/>
</dbReference>
<evidence type="ECO:0000256" key="7">
    <source>
        <dbReference type="ARBA" id="ARBA00022692"/>
    </source>
</evidence>
<evidence type="ECO:0000259" key="15">
    <source>
        <dbReference type="Pfam" id="PF21174"/>
    </source>
</evidence>
<sequence>MKKNAREVEKTKRLCKFLDKKCQTTKSARASFKQCLMSLRRIVRRCDWFLRSGTTLVIGGCMIIAMLWVWSYGRSVNWCRSHYNLRQLTPASDLHFMLQESQVCPPCADVQVEDVRQHLPEEESPFPNMHAINCSINNLEVIECRRDGSDVYMPVSFINRYFDVYGALRSKDKTKYYDFQYSYGKVFPPQPRYHPGGVFLNFEKYYVEARDKIKCVSACDGVPLASQWDPEGYYYAISVAQYGLSYHAKGILEGNPTPVVVASGQRGERNWVVLGPESSISVTEQEVRGRMRTVLVFNAPESLTDPGPTLKLNTQQQTLCFNIYMKGPGGVTVKIKNKEGNYGYVHFSQEEKYMSVTGSHVIYGMGGRHLRKWHHLARDLNVDWMKSLNKVKFNSPTQFYEIVEVTLHGSGYLDNMTISSSAHFDHLVDAADWLVNNQDSSGGWPTSIGMKTGDIELKPGWYSAMGQGQAMSTLVRAYNLTGHRIYLDVAVRGLHLFELGSEEGGVRARFLGQLDWYEEYPTTPTSTFVFNGFIFSMLGLYDVMKTADGEGGQLAEKLWTSGLRSLKIMLGMYDSGTGTLYDLRHVINHEQPNRARWDYHLTHIALIQEMAIIDGDPMFTDAEKRWIEYLYGVKSKHN</sequence>
<keyword evidence="9 13" id="KW-1133">Transmembrane helix</keyword>
<dbReference type="InterPro" id="IPR039721">
    <property type="entry name" value="C5-epimerase"/>
</dbReference>
<feature type="domain" description="D-glucuronyl C5-epimerase C-terminal" evidence="14">
    <location>
        <begin position="438"/>
        <end position="627"/>
    </location>
</feature>
<dbReference type="InterPro" id="IPR059154">
    <property type="entry name" value="Glce_b_sandwich"/>
</dbReference>
<evidence type="ECO:0000256" key="3">
    <source>
        <dbReference type="ARBA" id="ARBA00004841"/>
    </source>
</evidence>
<dbReference type="SUPFAM" id="SSF48208">
    <property type="entry name" value="Six-hairpin glycosidases"/>
    <property type="match status" value="1"/>
</dbReference>
<comment type="pathway">
    <text evidence="4">Glycan metabolism; heparan sulfate biosynthesis.</text>
</comment>
<accession>A0AAV2I312</accession>
<evidence type="ECO:0000256" key="13">
    <source>
        <dbReference type="SAM" id="Phobius"/>
    </source>
</evidence>
<keyword evidence="11" id="KW-0413">Isomerase</keyword>
<evidence type="ECO:0000256" key="8">
    <source>
        <dbReference type="ARBA" id="ARBA00022968"/>
    </source>
</evidence>
<evidence type="ECO:0000256" key="1">
    <source>
        <dbReference type="ARBA" id="ARBA00000434"/>
    </source>
</evidence>
<evidence type="ECO:0000256" key="11">
    <source>
        <dbReference type="ARBA" id="ARBA00023235"/>
    </source>
</evidence>
<dbReference type="GO" id="GO:0005794">
    <property type="term" value="C:Golgi apparatus"/>
    <property type="evidence" value="ECO:0007669"/>
    <property type="project" value="TreeGrafter"/>
</dbReference>
<feature type="transmembrane region" description="Helical" evidence="13">
    <location>
        <begin position="48"/>
        <end position="70"/>
    </location>
</feature>
<evidence type="ECO:0000256" key="2">
    <source>
        <dbReference type="ARBA" id="ARBA00004606"/>
    </source>
</evidence>
<dbReference type="GO" id="GO:0005975">
    <property type="term" value="P:carbohydrate metabolic process"/>
    <property type="evidence" value="ECO:0007669"/>
    <property type="project" value="InterPro"/>
</dbReference>
<dbReference type="InterPro" id="IPR008928">
    <property type="entry name" value="6-hairpin_glycosidase_sf"/>
</dbReference>
<feature type="domain" description="D-glucuronyl C5-epimerase beta-sandwich" evidence="15">
    <location>
        <begin position="293"/>
        <end position="410"/>
    </location>
</feature>
<dbReference type="AlphaFoldDB" id="A0AAV2I312"/>
<dbReference type="Proteomes" id="UP001497497">
    <property type="component" value="Unassembled WGS sequence"/>
</dbReference>
<name>A0AAV2I312_LYMST</name>
<dbReference type="Pfam" id="PF21174">
    <property type="entry name" value="Glce_b_sandwich"/>
    <property type="match status" value="1"/>
</dbReference>
<dbReference type="PANTHER" id="PTHR13174">
    <property type="entry name" value="D-GLUCURONYL C5-EPIMERASE"/>
    <property type="match status" value="1"/>
</dbReference>
<evidence type="ECO:0000256" key="4">
    <source>
        <dbReference type="ARBA" id="ARBA00005093"/>
    </source>
</evidence>
<keyword evidence="10 13" id="KW-0472">Membrane</keyword>
<evidence type="ECO:0000256" key="9">
    <source>
        <dbReference type="ARBA" id="ARBA00022989"/>
    </source>
</evidence>
<dbReference type="InterPro" id="IPR010598">
    <property type="entry name" value="C5-epim_C"/>
</dbReference>
<keyword evidence="7 13" id="KW-0812">Transmembrane</keyword>
<comment type="similarity">
    <text evidence="5">Belongs to the D-glucuronyl C5-epimerase family.</text>
</comment>
<dbReference type="EC" id="5.1.3.17" evidence="6"/>
<dbReference type="GO" id="GO:0047464">
    <property type="term" value="F:heparosan-N-sulfate-glucuronate 5-epimerase activity"/>
    <property type="evidence" value="ECO:0007669"/>
    <property type="project" value="UniProtKB-EC"/>
</dbReference>
<proteinExistence type="inferred from homology"/>
<evidence type="ECO:0000313" key="16">
    <source>
        <dbReference type="EMBL" id="CAL1541054.1"/>
    </source>
</evidence>
<organism evidence="16 17">
    <name type="scientific">Lymnaea stagnalis</name>
    <name type="common">Great pond snail</name>
    <name type="synonym">Helix stagnalis</name>
    <dbReference type="NCBI Taxonomy" id="6523"/>
    <lineage>
        <taxon>Eukaryota</taxon>
        <taxon>Metazoa</taxon>
        <taxon>Spiralia</taxon>
        <taxon>Lophotrochozoa</taxon>
        <taxon>Mollusca</taxon>
        <taxon>Gastropoda</taxon>
        <taxon>Heterobranchia</taxon>
        <taxon>Euthyneura</taxon>
        <taxon>Panpulmonata</taxon>
        <taxon>Hygrophila</taxon>
        <taxon>Lymnaeoidea</taxon>
        <taxon>Lymnaeidae</taxon>
        <taxon>Lymnaea</taxon>
    </lineage>
</organism>
<evidence type="ECO:0000256" key="10">
    <source>
        <dbReference type="ARBA" id="ARBA00023136"/>
    </source>
</evidence>
<dbReference type="Pfam" id="PF06662">
    <property type="entry name" value="C5-epim_C"/>
    <property type="match status" value="1"/>
</dbReference>
<comment type="pathway">
    <text evidence="3">Glycan metabolism; heparin biosynthesis.</text>
</comment>
<evidence type="ECO:0000256" key="6">
    <source>
        <dbReference type="ARBA" id="ARBA00012087"/>
    </source>
</evidence>
<evidence type="ECO:0000313" key="17">
    <source>
        <dbReference type="Proteomes" id="UP001497497"/>
    </source>
</evidence>
<comment type="catalytic activity">
    <reaction evidence="1">
        <text>[heparosan-N-sulfate](n) = [heparan-N-sulfate](n)</text>
        <dbReference type="Rhea" id="RHEA:20197"/>
        <dbReference type="Rhea" id="RHEA-COMP:9556"/>
        <dbReference type="Rhea" id="RHEA-COMP:9557"/>
        <dbReference type="ChEBI" id="CHEBI:58041"/>
        <dbReference type="ChEBI" id="CHEBI:58287"/>
        <dbReference type="EC" id="5.1.3.17"/>
    </reaction>
</comment>
<comment type="caution">
    <text evidence="16">The sequence shown here is derived from an EMBL/GenBank/DDBJ whole genome shotgun (WGS) entry which is preliminary data.</text>
</comment>
<evidence type="ECO:0000259" key="14">
    <source>
        <dbReference type="Pfam" id="PF06662"/>
    </source>
</evidence>